<reference evidence="1" key="1">
    <citation type="submission" date="2020-08" db="EMBL/GenBank/DDBJ databases">
        <title>Multicomponent nature underlies the extraordinary mechanical properties of spider dragline silk.</title>
        <authorList>
            <person name="Kono N."/>
            <person name="Nakamura H."/>
            <person name="Mori M."/>
            <person name="Yoshida Y."/>
            <person name="Ohtoshi R."/>
            <person name="Malay A.D."/>
            <person name="Moran D.A.P."/>
            <person name="Tomita M."/>
            <person name="Numata K."/>
            <person name="Arakawa K."/>
        </authorList>
    </citation>
    <scope>NUCLEOTIDE SEQUENCE</scope>
</reference>
<evidence type="ECO:0000313" key="2">
    <source>
        <dbReference type="Proteomes" id="UP000887013"/>
    </source>
</evidence>
<protein>
    <submittedName>
        <fullName evidence="1">Uncharacterized protein</fullName>
    </submittedName>
</protein>
<name>A0A8X6TVW5_NEPPI</name>
<proteinExistence type="predicted"/>
<organism evidence="1 2">
    <name type="scientific">Nephila pilipes</name>
    <name type="common">Giant wood spider</name>
    <name type="synonym">Nephila maculata</name>
    <dbReference type="NCBI Taxonomy" id="299642"/>
    <lineage>
        <taxon>Eukaryota</taxon>
        <taxon>Metazoa</taxon>
        <taxon>Ecdysozoa</taxon>
        <taxon>Arthropoda</taxon>
        <taxon>Chelicerata</taxon>
        <taxon>Arachnida</taxon>
        <taxon>Araneae</taxon>
        <taxon>Araneomorphae</taxon>
        <taxon>Entelegynae</taxon>
        <taxon>Araneoidea</taxon>
        <taxon>Nephilidae</taxon>
        <taxon>Nephila</taxon>
    </lineage>
</organism>
<keyword evidence="2" id="KW-1185">Reference proteome</keyword>
<evidence type="ECO:0000313" key="1">
    <source>
        <dbReference type="EMBL" id="GFT55758.1"/>
    </source>
</evidence>
<gene>
    <name evidence="1" type="ORF">NPIL_277571</name>
</gene>
<comment type="caution">
    <text evidence="1">The sequence shown here is derived from an EMBL/GenBank/DDBJ whole genome shotgun (WGS) entry which is preliminary data.</text>
</comment>
<dbReference type="AlphaFoldDB" id="A0A8X6TVW5"/>
<accession>A0A8X6TVW5</accession>
<dbReference type="Proteomes" id="UP000887013">
    <property type="component" value="Unassembled WGS sequence"/>
</dbReference>
<dbReference type="EMBL" id="BMAW01017822">
    <property type="protein sequence ID" value="GFT55758.1"/>
    <property type="molecule type" value="Genomic_DNA"/>
</dbReference>
<sequence>MCQRHFRFHAEDTEKVADDKQNDFTRIKDFVIPDDYAHRVTYPGLICELVSIVADCLVGLYLLLPGLNAQKHIIFFQEFLQDLRNTGRFSHECCGCN</sequence>